<dbReference type="Pfam" id="PF17863">
    <property type="entry name" value="AAA_lid_2"/>
    <property type="match status" value="1"/>
</dbReference>
<dbReference type="Gene3D" id="1.10.8.80">
    <property type="entry name" value="Magnesium chelatase subunit I, C-Terminal domain"/>
    <property type="match status" value="1"/>
</dbReference>
<dbReference type="PANTHER" id="PTHR11603">
    <property type="entry name" value="AAA FAMILY ATPASE"/>
    <property type="match status" value="1"/>
</dbReference>
<comment type="pathway">
    <text evidence="2">Porphyrin-containing compound metabolism.</text>
</comment>
<dbReference type="Proteomes" id="UP001479436">
    <property type="component" value="Unassembled WGS sequence"/>
</dbReference>
<evidence type="ECO:0000256" key="2">
    <source>
        <dbReference type="ARBA" id="ARBA00023444"/>
    </source>
</evidence>
<gene>
    <name evidence="5" type="ORF">K7432_003287</name>
</gene>
<comment type="caution">
    <text evidence="5">The sequence shown here is derived from an EMBL/GenBank/DDBJ whole genome shotgun (WGS) entry which is preliminary data.</text>
</comment>
<accession>A0ABR2W6L3</accession>
<dbReference type="InterPro" id="IPR052041">
    <property type="entry name" value="Nucleic_acid_metab_PIN/TRAM"/>
</dbReference>
<dbReference type="InterPro" id="IPR041628">
    <property type="entry name" value="ChlI/MoxR_AAA_lid"/>
</dbReference>
<organism evidence="5 6">
    <name type="scientific">Basidiobolus ranarum</name>
    <dbReference type="NCBI Taxonomy" id="34480"/>
    <lineage>
        <taxon>Eukaryota</taxon>
        <taxon>Fungi</taxon>
        <taxon>Fungi incertae sedis</taxon>
        <taxon>Zoopagomycota</taxon>
        <taxon>Entomophthoromycotina</taxon>
        <taxon>Basidiobolomycetes</taxon>
        <taxon>Basidiobolales</taxon>
        <taxon>Basidiobolaceae</taxon>
        <taxon>Basidiobolus</taxon>
    </lineage>
</organism>
<feature type="region of interest" description="Disordered" evidence="3">
    <location>
        <begin position="200"/>
        <end position="242"/>
    </location>
</feature>
<reference evidence="5 6" key="1">
    <citation type="submission" date="2023-04" db="EMBL/GenBank/DDBJ databases">
        <title>Genome of Basidiobolus ranarum AG-B5.</title>
        <authorList>
            <person name="Stajich J.E."/>
            <person name="Carter-House D."/>
            <person name="Gryganskyi A."/>
        </authorList>
    </citation>
    <scope>NUCLEOTIDE SEQUENCE [LARGE SCALE GENOMIC DNA]</scope>
    <source>
        <strain evidence="5 6">AG-B5</strain>
    </source>
</reference>
<proteinExistence type="predicted"/>
<evidence type="ECO:0000259" key="4">
    <source>
        <dbReference type="Pfam" id="PF17863"/>
    </source>
</evidence>
<evidence type="ECO:0000256" key="1">
    <source>
        <dbReference type="ARBA" id="ARBA00012825"/>
    </source>
</evidence>
<evidence type="ECO:0000313" key="5">
    <source>
        <dbReference type="EMBL" id="KAK9721628.1"/>
    </source>
</evidence>
<name>A0ABR2W6L3_9FUNG</name>
<dbReference type="EMBL" id="JASJQH010006974">
    <property type="protein sequence ID" value="KAK9721628.1"/>
    <property type="molecule type" value="Genomic_DNA"/>
</dbReference>
<evidence type="ECO:0000256" key="3">
    <source>
        <dbReference type="SAM" id="MobiDB-lite"/>
    </source>
</evidence>
<dbReference type="PANTHER" id="PTHR11603:SF132">
    <property type="entry name" value="C2H2-TYPE DOMAIN-CONTAINING PROTEIN"/>
    <property type="match status" value="1"/>
</dbReference>
<feature type="domain" description="ChlI/MoxR AAA lid" evidence="4">
    <location>
        <begin position="382"/>
        <end position="439"/>
    </location>
</feature>
<keyword evidence="6" id="KW-1185">Reference proteome</keyword>
<sequence length="463" mass="51824">MKQPRGRYRQRIQAICRGPGSQYSEDVLMSILLCLITGSKPLLLKTHPETLQELSDMLVQMSQEVFGLTCARINCSQLDSPTDLYDTMFNKSKDAILRPRAASLARTNTPMSGLVPPSGFILGSKPSNLDPLVKKGMSINREPTEKKYRSFSADDRSPEDRKTLLSVLGHRVPTERFSGRTHNDRQSKNNITVSFREYLENPPAKPDSLNDQHFKPVKQYGDPETIPLQRLDNRNSKDTLASKPLRKSSTIYSSRIFNPSKKLANIVIVEGLDAANDTIQCAISEILSKGSFVDCNTLCHVPDPFVIIAVVPLSSTMLKSKHLLDKFYLNYTYEGGIEAKSLLQSKRYFAFPYQEVKDISQRARNVIVNPEINRYLRDILTAIRTNLRFKTGATARASTDLVSAVRALAAIYEKTHVTPDLVLIILSKVLGHRLFPLNDSIKAQSSSDQGIISDVLQSVWPPS</sequence>
<dbReference type="EC" id="6.6.1.1" evidence="1"/>
<protein>
    <recommendedName>
        <fullName evidence="1">magnesium chelatase</fullName>
        <ecNumber evidence="1">6.6.1.1</ecNumber>
    </recommendedName>
</protein>
<evidence type="ECO:0000313" key="6">
    <source>
        <dbReference type="Proteomes" id="UP001479436"/>
    </source>
</evidence>